<dbReference type="InterPro" id="IPR002942">
    <property type="entry name" value="S4_RNA-bd"/>
</dbReference>
<name>A0A068NVN9_FIMGI</name>
<dbReference type="FunFam" id="3.10.290.10:FF:000001">
    <property type="entry name" value="30S ribosomal protein S4"/>
    <property type="match status" value="1"/>
</dbReference>
<evidence type="ECO:0000256" key="8">
    <source>
        <dbReference type="SAM" id="MobiDB-lite"/>
    </source>
</evidence>
<dbReference type="GO" id="GO:0019843">
    <property type="term" value="F:rRNA binding"/>
    <property type="evidence" value="ECO:0007669"/>
    <property type="project" value="UniProtKB-UniRule"/>
</dbReference>
<evidence type="ECO:0000313" key="12">
    <source>
        <dbReference type="Proteomes" id="UP000027982"/>
    </source>
</evidence>
<dbReference type="PROSITE" id="PS50889">
    <property type="entry name" value="S4"/>
    <property type="match status" value="1"/>
</dbReference>
<proteinExistence type="inferred from homology"/>
<dbReference type="Gene3D" id="1.10.1050.10">
    <property type="entry name" value="Ribosomal Protein S4 Delta 41, Chain A, domain 1"/>
    <property type="match status" value="1"/>
</dbReference>
<evidence type="ECO:0000256" key="2">
    <source>
        <dbReference type="ARBA" id="ARBA00022730"/>
    </source>
</evidence>
<dbReference type="Proteomes" id="UP000027982">
    <property type="component" value="Chromosome"/>
</dbReference>
<dbReference type="InterPro" id="IPR005709">
    <property type="entry name" value="Ribosomal_uS4_bac-type"/>
</dbReference>
<dbReference type="KEGG" id="fgi:OP10G_4143"/>
<dbReference type="InterPro" id="IPR036986">
    <property type="entry name" value="S4_RNA-bd_sf"/>
</dbReference>
<dbReference type="eggNOG" id="COG0522">
    <property type="taxonomic scope" value="Bacteria"/>
</dbReference>
<evidence type="ECO:0000256" key="6">
    <source>
        <dbReference type="ARBA" id="ARBA00035254"/>
    </source>
</evidence>
<reference evidence="11 12" key="1">
    <citation type="journal article" date="2014" name="PLoS ONE">
        <title>The first complete genome sequence of the class fimbriimonadia in the phylum armatimonadetes.</title>
        <authorList>
            <person name="Hu Z.Y."/>
            <person name="Wang Y.Z."/>
            <person name="Im W.T."/>
            <person name="Wang S.Y."/>
            <person name="Zhao G.P."/>
            <person name="Zheng H.J."/>
            <person name="Quan Z.X."/>
        </authorList>
    </citation>
    <scope>NUCLEOTIDE SEQUENCE [LARGE SCALE GENOMIC DNA]</scope>
    <source>
        <strain evidence="11">Gsoil 348</strain>
    </source>
</reference>
<dbReference type="GO" id="GO:0015935">
    <property type="term" value="C:small ribosomal subunit"/>
    <property type="evidence" value="ECO:0007669"/>
    <property type="project" value="InterPro"/>
</dbReference>
<dbReference type="HAMAP" id="MF_01306_B">
    <property type="entry name" value="Ribosomal_uS4_B"/>
    <property type="match status" value="1"/>
</dbReference>
<dbReference type="RefSeq" id="WP_025228590.1">
    <property type="nucleotide sequence ID" value="NZ_CP007139.1"/>
</dbReference>
<evidence type="ECO:0000259" key="9">
    <source>
        <dbReference type="SMART" id="SM00363"/>
    </source>
</evidence>
<evidence type="ECO:0000256" key="1">
    <source>
        <dbReference type="ARBA" id="ARBA00007465"/>
    </source>
</evidence>
<dbReference type="AlphaFoldDB" id="A0A068NVN9"/>
<evidence type="ECO:0000256" key="4">
    <source>
        <dbReference type="ARBA" id="ARBA00022980"/>
    </source>
</evidence>
<dbReference type="Gene3D" id="3.10.290.10">
    <property type="entry name" value="RNA-binding S4 domain"/>
    <property type="match status" value="1"/>
</dbReference>
<feature type="domain" description="RNA-binding S4" evidence="9">
    <location>
        <begin position="94"/>
        <end position="157"/>
    </location>
</feature>
<dbReference type="GO" id="GO:0042274">
    <property type="term" value="P:ribosomal small subunit biogenesis"/>
    <property type="evidence" value="ECO:0007669"/>
    <property type="project" value="TreeGrafter"/>
</dbReference>
<feature type="domain" description="Small ribosomal subunit protein uS4 N-terminal" evidence="10">
    <location>
        <begin position="3"/>
        <end position="93"/>
    </location>
</feature>
<dbReference type="PANTHER" id="PTHR11831:SF4">
    <property type="entry name" value="SMALL RIBOSOMAL SUBUNIT PROTEIN US4M"/>
    <property type="match status" value="1"/>
</dbReference>
<dbReference type="NCBIfam" id="NF003717">
    <property type="entry name" value="PRK05327.1"/>
    <property type="match status" value="1"/>
</dbReference>
<keyword evidence="4 7" id="KW-0689">Ribosomal protein</keyword>
<dbReference type="Pfam" id="PF00163">
    <property type="entry name" value="Ribosomal_S4"/>
    <property type="match status" value="1"/>
</dbReference>
<dbReference type="InterPro" id="IPR001912">
    <property type="entry name" value="Ribosomal_uS4_N"/>
</dbReference>
<evidence type="ECO:0000313" key="11">
    <source>
        <dbReference type="EMBL" id="AIE87511.1"/>
    </source>
</evidence>
<dbReference type="CDD" id="cd00165">
    <property type="entry name" value="S4"/>
    <property type="match status" value="1"/>
</dbReference>
<dbReference type="EMBL" id="CP007139">
    <property type="protein sequence ID" value="AIE87511.1"/>
    <property type="molecule type" value="Genomic_DNA"/>
</dbReference>
<dbReference type="OrthoDB" id="9803672at2"/>
<comment type="similarity">
    <text evidence="1 7">Belongs to the universal ribosomal protein uS4 family.</text>
</comment>
<comment type="function">
    <text evidence="7">With S5 and S12 plays an important role in translational accuracy.</text>
</comment>
<comment type="subunit">
    <text evidence="7">Part of the 30S ribosomal subunit. Contacts protein S5. The interaction surface between S4 and S5 is involved in control of translational fidelity.</text>
</comment>
<keyword evidence="5 7" id="KW-0687">Ribonucleoprotein</keyword>
<evidence type="ECO:0000259" key="10">
    <source>
        <dbReference type="SMART" id="SM01390"/>
    </source>
</evidence>
<keyword evidence="12" id="KW-1185">Reference proteome</keyword>
<dbReference type="NCBIfam" id="TIGR01017">
    <property type="entry name" value="rpsD_bact"/>
    <property type="match status" value="1"/>
</dbReference>
<keyword evidence="3 7" id="KW-0694">RNA-binding</keyword>
<gene>
    <name evidence="7" type="primary">rpsD</name>
    <name evidence="11" type="ORF">OP10G_4143</name>
</gene>
<accession>A0A068NVN9</accession>
<dbReference type="SUPFAM" id="SSF55174">
    <property type="entry name" value="Alpha-L RNA-binding motif"/>
    <property type="match status" value="1"/>
</dbReference>
<evidence type="ECO:0000256" key="7">
    <source>
        <dbReference type="HAMAP-Rule" id="MF_01306"/>
    </source>
</evidence>
<dbReference type="InterPro" id="IPR022801">
    <property type="entry name" value="Ribosomal_uS4"/>
</dbReference>
<dbReference type="HOGENOM" id="CLU_092403_0_0_0"/>
<feature type="region of interest" description="Disordered" evidence="8">
    <location>
        <begin position="26"/>
        <end position="46"/>
    </location>
</feature>
<sequence>MATYRGRKTDICRTVGYDIWGRPKSPAAKRPYPSGQHGPNLKDRRQSEYGEQLLAKQVIRRYYNMLEKQFSNAFKKAQRMPGNTSLNFLRLLELRLATTVWRLGYARTVFQARQMVSHCHIMVNGKMVNIPSFLLKVGDVVEVRDRDSSRRIARDNHYEGSAVPAYMDVDVPNFRGKVVALPEREDFPKFFQEQQVVEFYAR</sequence>
<dbReference type="GO" id="GO:0006412">
    <property type="term" value="P:translation"/>
    <property type="evidence" value="ECO:0007669"/>
    <property type="project" value="UniProtKB-UniRule"/>
</dbReference>
<comment type="function">
    <text evidence="7">One of the primary rRNA binding proteins, it binds directly to 16S rRNA where it nucleates assembly of the body of the 30S subunit.</text>
</comment>
<evidence type="ECO:0000256" key="5">
    <source>
        <dbReference type="ARBA" id="ARBA00023274"/>
    </source>
</evidence>
<protein>
    <recommendedName>
        <fullName evidence="6 7">Small ribosomal subunit protein uS4</fullName>
    </recommendedName>
</protein>
<dbReference type="SMART" id="SM00363">
    <property type="entry name" value="S4"/>
    <property type="match status" value="1"/>
</dbReference>
<organism evidence="11 12">
    <name type="scientific">Fimbriimonas ginsengisoli Gsoil 348</name>
    <dbReference type="NCBI Taxonomy" id="661478"/>
    <lineage>
        <taxon>Bacteria</taxon>
        <taxon>Bacillati</taxon>
        <taxon>Armatimonadota</taxon>
        <taxon>Fimbriimonadia</taxon>
        <taxon>Fimbriimonadales</taxon>
        <taxon>Fimbriimonadaceae</taxon>
        <taxon>Fimbriimonas</taxon>
    </lineage>
</organism>
<dbReference type="SMART" id="SM01390">
    <property type="entry name" value="Ribosomal_S4"/>
    <property type="match status" value="1"/>
</dbReference>
<dbReference type="STRING" id="661478.OP10G_4143"/>
<dbReference type="Pfam" id="PF01479">
    <property type="entry name" value="S4"/>
    <property type="match status" value="1"/>
</dbReference>
<keyword evidence="2 7" id="KW-0699">rRNA-binding</keyword>
<dbReference type="GO" id="GO:0003735">
    <property type="term" value="F:structural constituent of ribosome"/>
    <property type="evidence" value="ECO:0007669"/>
    <property type="project" value="InterPro"/>
</dbReference>
<dbReference type="PANTHER" id="PTHR11831">
    <property type="entry name" value="30S 40S RIBOSOMAL PROTEIN"/>
    <property type="match status" value="1"/>
</dbReference>
<evidence type="ECO:0000256" key="3">
    <source>
        <dbReference type="ARBA" id="ARBA00022884"/>
    </source>
</evidence>